<evidence type="ECO:0000256" key="1">
    <source>
        <dbReference type="ARBA" id="ARBA00004871"/>
    </source>
</evidence>
<dbReference type="InterPro" id="IPR006151">
    <property type="entry name" value="Shikm_DH/Glu-tRNA_Rdtase"/>
</dbReference>
<keyword evidence="7" id="KW-0704">Schiff base</keyword>
<comment type="caution">
    <text evidence="7">Lacks conserved residue(s) required for the propagation of feature annotation.</text>
</comment>
<dbReference type="InterPro" id="IPR022893">
    <property type="entry name" value="Shikimate_DH_fam"/>
</dbReference>
<evidence type="ECO:0000256" key="9">
    <source>
        <dbReference type="SAM" id="Coils"/>
    </source>
</evidence>
<feature type="binding site" evidence="7">
    <location>
        <begin position="29"/>
        <end position="31"/>
    </location>
    <ligand>
        <name>3-dehydroquinate</name>
        <dbReference type="ChEBI" id="CHEBI:32364"/>
    </ligand>
</feature>
<comment type="similarity">
    <text evidence="8">Belongs to the shikimate dehydrogenase family.</text>
</comment>
<gene>
    <name evidence="7 13" type="primary">aroD</name>
    <name evidence="8 13" type="synonym">aroE</name>
    <name evidence="13" type="ORF">NITGR_40005</name>
</gene>
<comment type="similarity">
    <text evidence="7">Belongs to the type-I 3-dehydroquinase family.</text>
</comment>
<dbReference type="GO" id="GO:0008652">
    <property type="term" value="P:amino acid biosynthetic process"/>
    <property type="evidence" value="ECO:0007669"/>
    <property type="project" value="UniProtKB-KW"/>
</dbReference>
<keyword evidence="5 7" id="KW-0057">Aromatic amino acid biosynthesis</keyword>
<feature type="binding site" evidence="8">
    <location>
        <position position="282"/>
    </location>
    <ligand>
        <name>shikimate</name>
        <dbReference type="ChEBI" id="CHEBI:36208"/>
    </ligand>
</feature>
<dbReference type="GO" id="GO:0004764">
    <property type="term" value="F:shikimate 3-dehydrogenase (NADP+) activity"/>
    <property type="evidence" value="ECO:0007669"/>
    <property type="project" value="UniProtKB-UniRule"/>
</dbReference>
<dbReference type="EC" id="4.2.1.10" evidence="7"/>
<feature type="domain" description="Shikimate dehydrogenase substrate binding N-terminal" evidence="11">
    <location>
        <begin position="230"/>
        <end position="309"/>
    </location>
</feature>
<keyword evidence="4 8" id="KW-0560">Oxidoreductase</keyword>
<dbReference type="GO" id="GO:0019632">
    <property type="term" value="P:shikimate metabolic process"/>
    <property type="evidence" value="ECO:0007669"/>
    <property type="project" value="InterPro"/>
</dbReference>
<dbReference type="Pfam" id="PF01487">
    <property type="entry name" value="DHquinase_I"/>
    <property type="match status" value="1"/>
</dbReference>
<dbReference type="InterPro" id="IPR036291">
    <property type="entry name" value="NAD(P)-bd_dom_sf"/>
</dbReference>
<feature type="binding site" evidence="7">
    <location>
        <position position="57"/>
    </location>
    <ligand>
        <name>3-dehydroquinate</name>
        <dbReference type="ChEBI" id="CHEBI:32364"/>
    </ligand>
</feature>
<dbReference type="Gene3D" id="3.40.50.720">
    <property type="entry name" value="NAD(P)-binding Rossmann-like Domain"/>
    <property type="match status" value="1"/>
</dbReference>
<feature type="binding site" evidence="8">
    <location>
        <position position="322"/>
    </location>
    <ligand>
        <name>shikimate</name>
        <dbReference type="ChEBI" id="CHEBI:36208"/>
    </ligand>
</feature>
<dbReference type="EC" id="1.1.1.25" evidence="8"/>
<comment type="caution">
    <text evidence="13">The sequence shown here is derived from an EMBL/GenBank/DDBJ whole genome shotgun (WGS) entry which is preliminary data.</text>
</comment>
<dbReference type="Proteomes" id="UP000011704">
    <property type="component" value="Unassembled WGS sequence"/>
</dbReference>
<dbReference type="NCBIfam" id="TIGR00507">
    <property type="entry name" value="aroE"/>
    <property type="match status" value="1"/>
</dbReference>
<dbReference type="UniPathway" id="UPA00053">
    <property type="reaction ID" value="UER00086"/>
</dbReference>
<keyword evidence="7 13" id="KW-0456">Lyase</keyword>
<evidence type="ECO:0000259" key="10">
    <source>
        <dbReference type="Pfam" id="PF01488"/>
    </source>
</evidence>
<dbReference type="NCBIfam" id="TIGR01093">
    <property type="entry name" value="aroD"/>
    <property type="match status" value="1"/>
</dbReference>
<dbReference type="SUPFAM" id="SSF51569">
    <property type="entry name" value="Aldolase"/>
    <property type="match status" value="1"/>
</dbReference>
<name>M1YZX1_NITG3</name>
<feature type="binding site" evidence="7">
    <location>
        <position position="202"/>
    </location>
    <ligand>
        <name>3-dehydroquinate</name>
        <dbReference type="ChEBI" id="CHEBI:32364"/>
    </ligand>
</feature>
<evidence type="ECO:0000313" key="14">
    <source>
        <dbReference type="Proteomes" id="UP000011704"/>
    </source>
</evidence>
<dbReference type="PANTHER" id="PTHR21089:SF1">
    <property type="entry name" value="BIFUNCTIONAL 3-DEHYDROQUINATE DEHYDRATASE_SHIKIMATE DEHYDROGENASE, CHLOROPLASTIC"/>
    <property type="match status" value="1"/>
</dbReference>
<dbReference type="InParanoid" id="M1YZX1"/>
<organism evidence="13 14">
    <name type="scientific">Nitrospina gracilis (strain 3/211)</name>
    <dbReference type="NCBI Taxonomy" id="1266370"/>
    <lineage>
        <taxon>Bacteria</taxon>
        <taxon>Pseudomonadati</taxon>
        <taxon>Nitrospinota/Tectimicrobiota group</taxon>
        <taxon>Nitrospinota</taxon>
        <taxon>Nitrospinia</taxon>
        <taxon>Nitrospinales</taxon>
        <taxon>Nitrospinaceae</taxon>
        <taxon>Nitrospina</taxon>
    </lineage>
</organism>
<feature type="domain" description="Quinate/shikimate 5-dehydrogenase/glutamyl-tRNA reductase" evidence="10">
    <location>
        <begin position="331"/>
        <end position="404"/>
    </location>
</feature>
<feature type="binding site" evidence="8">
    <location>
        <position position="461"/>
    </location>
    <ligand>
        <name>shikimate</name>
        <dbReference type="ChEBI" id="CHEBI:36208"/>
    </ligand>
</feature>
<dbReference type="HAMAP" id="MF_00222">
    <property type="entry name" value="Shikimate_DH_AroE"/>
    <property type="match status" value="1"/>
</dbReference>
<dbReference type="OrthoDB" id="9792692at2"/>
<dbReference type="Gene3D" id="3.40.50.10860">
    <property type="entry name" value="Leucine Dehydrogenase, chain A, domain 1"/>
    <property type="match status" value="1"/>
</dbReference>
<dbReference type="SUPFAM" id="SSF53223">
    <property type="entry name" value="Aminoacid dehydrogenase-like, N-terminal domain"/>
    <property type="match status" value="1"/>
</dbReference>
<dbReference type="SUPFAM" id="SSF51735">
    <property type="entry name" value="NAD(P)-binding Rossmann-fold domains"/>
    <property type="match status" value="1"/>
</dbReference>
<evidence type="ECO:0000259" key="12">
    <source>
        <dbReference type="Pfam" id="PF18317"/>
    </source>
</evidence>
<comment type="function">
    <text evidence="8">Involved in the biosynthesis of the chorismate, which leads to the biosynthesis of aromatic amino acids. Catalyzes the reversible NADPH linked reduction of 3-dehydroshikimate (DHSA) to yield shikimate (SA).</text>
</comment>
<dbReference type="InterPro" id="IPR011342">
    <property type="entry name" value="Shikimate_DH"/>
</dbReference>
<feature type="binding site" evidence="7">
    <location>
        <position position="181"/>
    </location>
    <ligand>
        <name>3-dehydroquinate</name>
        <dbReference type="ChEBI" id="CHEBI:32364"/>
    </ligand>
</feature>
<dbReference type="InterPro" id="IPR013708">
    <property type="entry name" value="Shikimate_DH-bd_N"/>
</dbReference>
<dbReference type="RefSeq" id="WP_005008790.1">
    <property type="nucleotide sequence ID" value="NZ_HG422173.1"/>
</dbReference>
<dbReference type="InterPro" id="IPR001381">
    <property type="entry name" value="DHquinase_I"/>
</dbReference>
<proteinExistence type="inferred from homology"/>
<dbReference type="PANTHER" id="PTHR21089">
    <property type="entry name" value="SHIKIMATE DEHYDROGENASE"/>
    <property type="match status" value="1"/>
</dbReference>
<feature type="active site" description="Proton donor/acceptor" evidence="7">
    <location>
        <position position="115"/>
    </location>
</feature>
<dbReference type="CDD" id="cd01065">
    <property type="entry name" value="NAD_bind_Shikimate_DH"/>
    <property type="match status" value="1"/>
</dbReference>
<comment type="catalytic activity">
    <reaction evidence="7">
        <text>3-dehydroquinate = 3-dehydroshikimate + H2O</text>
        <dbReference type="Rhea" id="RHEA:21096"/>
        <dbReference type="ChEBI" id="CHEBI:15377"/>
        <dbReference type="ChEBI" id="CHEBI:16630"/>
        <dbReference type="ChEBI" id="CHEBI:32364"/>
        <dbReference type="EC" id="4.2.1.10"/>
    </reaction>
</comment>
<sequence length="495" mass="54812">MICVPIVGPTMDRALEDIDACRKVADFIEFRLDLIPGHDLPRLIEAAGDTPYIVTNRAKMDGGQFPGTEEERVAVIKQAIELGAMYIDIETSTPPELLRSVLENKGKSKAILSHHDFTRTDDKVDALYELMTQMPADVLKIITYAQDLSDNLRLLQLLSRARRDEVKLIAFCMGEKGEVSRILSPMYGGWLTFGSLDRGKESAPGQIPATTLKHIYRVNELNLDSKIFGVIGDPVNKSMGYLIHNRAFSELNLPNVYVPFWVKSLTRFFNTYQAYFTGLSVTMPFKEDIMKHMNRIDPLAQKIGAVNTVVREGNDWVGYNTDVTGALSALTAVTELKGTRVLIIGAGGTAKAIGHGVTEQGAALTLTYNRNKEKAEALAQELNAKLISIRDIDAHETDIVINCSPAGMTPNTKDTPYPARLLKPGMVVFDSVYNPMETRLIKDAREKGCTVIPGIELFVNQAIEQLKLWTGTTPPRDPLHEVVETRLRELAAKGV</sequence>
<dbReference type="GO" id="GO:0009073">
    <property type="term" value="P:aromatic amino acid family biosynthetic process"/>
    <property type="evidence" value="ECO:0007669"/>
    <property type="project" value="UniProtKB-KW"/>
</dbReference>
<keyword evidence="9" id="KW-0175">Coiled coil</keyword>
<protein>
    <recommendedName>
        <fullName evidence="7 8">Multifunctional fusion protein</fullName>
    </recommendedName>
    <domain>
        <recommendedName>
            <fullName evidence="7">3-dehydroquinate dehydratase</fullName>
            <shortName evidence="7">3-dehydroquinase</shortName>
            <ecNumber evidence="7">4.2.1.10</ecNumber>
        </recommendedName>
        <alternativeName>
            <fullName evidence="7">Type I DHQase</fullName>
        </alternativeName>
        <alternativeName>
            <fullName evidence="7">Type I dehydroquinase</fullName>
            <shortName evidence="7">DHQ1</shortName>
        </alternativeName>
    </domain>
    <domain>
        <recommendedName>
            <fullName evidence="8">Shikimate dehydrogenase (NADP(+))</fullName>
            <shortName evidence="8">SDH</shortName>
            <ecNumber evidence="8">1.1.1.25</ecNumber>
        </recommendedName>
    </domain>
</protein>
<evidence type="ECO:0000256" key="2">
    <source>
        <dbReference type="ARBA" id="ARBA00022605"/>
    </source>
</evidence>
<evidence type="ECO:0000313" key="13">
    <source>
        <dbReference type="EMBL" id="CCQ90808.1"/>
    </source>
</evidence>
<feature type="binding site" evidence="8">
    <location>
        <position position="454"/>
    </location>
    <ligand>
        <name>NADP(+)</name>
        <dbReference type="ChEBI" id="CHEBI:58349"/>
    </ligand>
</feature>
<evidence type="ECO:0000256" key="8">
    <source>
        <dbReference type="HAMAP-Rule" id="MF_00222"/>
    </source>
</evidence>
<reference evidence="13 14" key="1">
    <citation type="journal article" date="2013" name="Front. Microbiol.">
        <title>The genome of Nitrospina gracilis illuminates the metabolism and evolution of the major marine nitrite oxidizer.</title>
        <authorList>
            <person name="Luecker S."/>
            <person name="Nowka B."/>
            <person name="Rattei T."/>
            <person name="Spieck E."/>
            <person name="and Daims H."/>
        </authorList>
    </citation>
    <scope>NUCLEOTIDE SEQUENCE [LARGE SCALE GENOMIC DNA]</scope>
    <source>
        <strain evidence="13 14">3/211</strain>
    </source>
</reference>
<feature type="coiled-coil region" evidence="9">
    <location>
        <begin position="365"/>
        <end position="392"/>
    </location>
</feature>
<dbReference type="EMBL" id="CAQJ01000044">
    <property type="protein sequence ID" value="CCQ90808.1"/>
    <property type="molecule type" value="Genomic_DNA"/>
</dbReference>
<dbReference type="InterPro" id="IPR041121">
    <property type="entry name" value="SDH_C"/>
</dbReference>
<dbReference type="InterPro" id="IPR013785">
    <property type="entry name" value="Aldolase_TIM"/>
</dbReference>
<evidence type="ECO:0000256" key="4">
    <source>
        <dbReference type="ARBA" id="ARBA00023002"/>
    </source>
</evidence>
<dbReference type="GO" id="GO:0009423">
    <property type="term" value="P:chorismate biosynthetic process"/>
    <property type="evidence" value="ECO:0007669"/>
    <property type="project" value="UniProtKB-UniRule"/>
</dbReference>
<evidence type="ECO:0000256" key="7">
    <source>
        <dbReference type="HAMAP-Rule" id="MF_00214"/>
    </source>
</evidence>
<dbReference type="CDD" id="cd00502">
    <property type="entry name" value="DHQase_I"/>
    <property type="match status" value="1"/>
</dbReference>
<feature type="active site" description="Proton acceptor" evidence="8">
    <location>
        <position position="286"/>
    </location>
</feature>
<dbReference type="FunCoup" id="M1YZX1">
    <property type="interactions" value="159"/>
</dbReference>
<dbReference type="HOGENOM" id="CLU_019120_0_0_0"/>
<keyword evidence="14" id="KW-1185">Reference proteome</keyword>
<dbReference type="HAMAP" id="MF_00214">
    <property type="entry name" value="AroD"/>
    <property type="match status" value="1"/>
</dbReference>
<dbReference type="Pfam" id="PF08501">
    <property type="entry name" value="Shikimate_dh_N"/>
    <property type="match status" value="1"/>
</dbReference>
<evidence type="ECO:0000256" key="5">
    <source>
        <dbReference type="ARBA" id="ARBA00023141"/>
    </source>
</evidence>
<dbReference type="Gene3D" id="3.20.20.70">
    <property type="entry name" value="Aldolase class I"/>
    <property type="match status" value="1"/>
</dbReference>
<dbReference type="Pfam" id="PF01488">
    <property type="entry name" value="Shikimate_DH"/>
    <property type="match status" value="1"/>
</dbReference>
<comment type="pathway">
    <text evidence="1 8">Metabolic intermediate biosynthesis; chorismate biosynthesis; chorismate from D-erythrose 4-phosphate and phosphoenolpyruvate: step 4/7.</text>
</comment>
<keyword evidence="2 7" id="KW-0028">Amino-acid biosynthesis</keyword>
<dbReference type="AlphaFoldDB" id="M1YZX1"/>
<dbReference type="GO" id="GO:0050661">
    <property type="term" value="F:NADP binding"/>
    <property type="evidence" value="ECO:0007669"/>
    <property type="project" value="InterPro"/>
</dbReference>
<feature type="binding site" evidence="8">
    <location>
        <position position="433"/>
    </location>
    <ligand>
        <name>shikimate</name>
        <dbReference type="ChEBI" id="CHEBI:36208"/>
    </ligand>
</feature>
<comment type="function">
    <text evidence="7">Involved in the third step of the chorismate pathway, which leads to the biosynthesis of aromatic amino acids. Catalyzes the cis-dehydration of 3-dehydroquinate (DHQ) and introduces the first double bond of the aromatic ring to yield 3-dehydroshikimate.</text>
</comment>
<dbReference type="STRING" id="1266370.NITGR_40005"/>
<comment type="pathway">
    <text evidence="7">Metabolic intermediate biosynthesis; chorismate biosynthesis; chorismate from D-erythrose 4-phosphate and phosphoenolpyruvate: step 3/7.</text>
</comment>
<comment type="catalytic activity">
    <reaction evidence="6 8">
        <text>shikimate + NADP(+) = 3-dehydroshikimate + NADPH + H(+)</text>
        <dbReference type="Rhea" id="RHEA:17737"/>
        <dbReference type="ChEBI" id="CHEBI:15378"/>
        <dbReference type="ChEBI" id="CHEBI:16630"/>
        <dbReference type="ChEBI" id="CHEBI:36208"/>
        <dbReference type="ChEBI" id="CHEBI:57783"/>
        <dbReference type="ChEBI" id="CHEBI:58349"/>
        <dbReference type="EC" id="1.1.1.25"/>
    </reaction>
</comment>
<evidence type="ECO:0000256" key="6">
    <source>
        <dbReference type="ARBA" id="ARBA00049442"/>
    </source>
</evidence>
<dbReference type="GO" id="GO:0003855">
    <property type="term" value="F:3-dehydroquinate dehydratase activity"/>
    <property type="evidence" value="ECO:0007669"/>
    <property type="project" value="UniProtKB-UniRule"/>
</dbReference>
<feature type="domain" description="SDH C-terminal" evidence="12">
    <location>
        <begin position="454"/>
        <end position="484"/>
    </location>
</feature>
<evidence type="ECO:0000256" key="3">
    <source>
        <dbReference type="ARBA" id="ARBA00022857"/>
    </source>
</evidence>
<feature type="binding site" evidence="8">
    <location>
        <position position="307"/>
    </location>
    <ligand>
        <name>shikimate</name>
        <dbReference type="ChEBI" id="CHEBI:36208"/>
    </ligand>
</feature>
<dbReference type="Pfam" id="PF18317">
    <property type="entry name" value="SDH_C"/>
    <property type="match status" value="1"/>
</dbReference>
<dbReference type="InterPro" id="IPR046346">
    <property type="entry name" value="Aminoacid_DH-like_N_sf"/>
</dbReference>
<feature type="active site" description="Schiff-base intermediate with substrate" evidence="7">
    <location>
        <position position="140"/>
    </location>
</feature>
<accession>M1YZX1</accession>
<keyword evidence="3 8" id="KW-0521">NADP</keyword>
<feature type="binding site" evidence="7">
    <location>
        <position position="206"/>
    </location>
    <ligand>
        <name>3-dehydroquinate</name>
        <dbReference type="ChEBI" id="CHEBI:32364"/>
    </ligand>
</feature>
<comment type="subunit">
    <text evidence="7">Homodimer.</text>
</comment>
<evidence type="ECO:0000259" key="11">
    <source>
        <dbReference type="Pfam" id="PF08501"/>
    </source>
</evidence>